<dbReference type="PANTHER" id="PTHR21310">
    <property type="entry name" value="AMINOGLYCOSIDE PHOSPHOTRANSFERASE-RELATED-RELATED"/>
    <property type="match status" value="1"/>
</dbReference>
<keyword evidence="2" id="KW-0808">Transferase</keyword>
<feature type="domain" description="Aminoglycoside phosphotransferase" evidence="1">
    <location>
        <begin position="33"/>
        <end position="259"/>
    </location>
</feature>
<dbReference type="CDD" id="cd05155">
    <property type="entry name" value="APH_ChoK_like_1"/>
    <property type="match status" value="1"/>
</dbReference>
<gene>
    <name evidence="2" type="ORF">DEJ48_27065</name>
</gene>
<dbReference type="AlphaFoldDB" id="A0A5P2C9F8"/>
<name>A0A5P2C9F8_STRVZ</name>
<dbReference type="Pfam" id="PF01636">
    <property type="entry name" value="APH"/>
    <property type="match status" value="1"/>
</dbReference>
<protein>
    <submittedName>
        <fullName evidence="2">Phosphotransferase</fullName>
    </submittedName>
</protein>
<dbReference type="EMBL" id="CP029192">
    <property type="protein sequence ID" value="QES39302.1"/>
    <property type="molecule type" value="Genomic_DNA"/>
</dbReference>
<proteinExistence type="predicted"/>
<dbReference type="InterPro" id="IPR011009">
    <property type="entry name" value="Kinase-like_dom_sf"/>
</dbReference>
<evidence type="ECO:0000313" key="2">
    <source>
        <dbReference type="EMBL" id="QES39302.1"/>
    </source>
</evidence>
<dbReference type="Gene3D" id="3.90.1200.10">
    <property type="match status" value="1"/>
</dbReference>
<dbReference type="Proteomes" id="UP000322927">
    <property type="component" value="Chromosome"/>
</dbReference>
<dbReference type="SUPFAM" id="SSF56112">
    <property type="entry name" value="Protein kinase-like (PK-like)"/>
    <property type="match status" value="1"/>
</dbReference>
<sequence>MHADEVDIDEALVRRLVAGQFPAWTGLSVERVDSAGTSNAMFRLGPDMVVRLPRLSGSAEDVEREHRWLRELAAALPVPVPAPLGLGGPGEGYPYPWSVFRWRDGETPVAGRPLAEPESFAKDVAAFVTALREVDATGAPAASRGGPLAARDASTREAIAGLHGVVDVDAVTEVWGAALRAAPWQGPGVWVHGDLQPGNVLVHEGRLGAVIDFECMGTADPAVDLISAWYLMDAQARPVFRAALGSAMDEDMWERGRGWALSIALDELAYYRGRDAVMAGTAEVVVGRLTGIVG</sequence>
<dbReference type="GO" id="GO:0016740">
    <property type="term" value="F:transferase activity"/>
    <property type="evidence" value="ECO:0007669"/>
    <property type="project" value="UniProtKB-KW"/>
</dbReference>
<evidence type="ECO:0000259" key="1">
    <source>
        <dbReference type="Pfam" id="PF01636"/>
    </source>
</evidence>
<dbReference type="InterPro" id="IPR051678">
    <property type="entry name" value="AGP_Transferase"/>
</dbReference>
<dbReference type="OrthoDB" id="9797603at2"/>
<dbReference type="InterPro" id="IPR002575">
    <property type="entry name" value="Aminoglycoside_PTrfase"/>
</dbReference>
<dbReference type="Gene3D" id="3.30.200.20">
    <property type="entry name" value="Phosphorylase Kinase, domain 1"/>
    <property type="match status" value="1"/>
</dbReference>
<dbReference type="PANTHER" id="PTHR21310:SF42">
    <property type="entry name" value="BIFUNCTIONAL AAC_APH"/>
    <property type="match status" value="1"/>
</dbReference>
<evidence type="ECO:0000313" key="3">
    <source>
        <dbReference type="Proteomes" id="UP000322927"/>
    </source>
</evidence>
<organism evidence="2 3">
    <name type="scientific">Streptomyces venezuelae</name>
    <dbReference type="NCBI Taxonomy" id="54571"/>
    <lineage>
        <taxon>Bacteria</taxon>
        <taxon>Bacillati</taxon>
        <taxon>Actinomycetota</taxon>
        <taxon>Actinomycetes</taxon>
        <taxon>Kitasatosporales</taxon>
        <taxon>Streptomycetaceae</taxon>
        <taxon>Streptomyces</taxon>
    </lineage>
</organism>
<accession>A0A5P2C9F8</accession>
<reference evidence="2 3" key="1">
    <citation type="submission" date="2018-05" db="EMBL/GenBank/DDBJ databases">
        <title>Streptomyces venezuelae.</title>
        <authorList>
            <person name="Kim W."/>
            <person name="Lee N."/>
            <person name="Cho B.-K."/>
        </authorList>
    </citation>
    <scope>NUCLEOTIDE SEQUENCE [LARGE SCALE GENOMIC DNA]</scope>
    <source>
        <strain evidence="2 3">ATCC 14584</strain>
    </source>
</reference>